<name>A0A3A4QWG2_9BACT</name>
<proteinExistence type="predicted"/>
<dbReference type="PANTHER" id="PTHR12526">
    <property type="entry name" value="GLYCOSYLTRANSFERASE"/>
    <property type="match status" value="1"/>
</dbReference>
<comment type="caution">
    <text evidence="3">The sequence shown here is derived from an EMBL/GenBank/DDBJ whole genome shotgun (WGS) entry which is preliminary data.</text>
</comment>
<dbReference type="EMBL" id="QZJZ01000071">
    <property type="protein sequence ID" value="RJP58124.1"/>
    <property type="molecule type" value="Genomic_DNA"/>
</dbReference>
<dbReference type="AlphaFoldDB" id="A0A3A4QWG2"/>
<dbReference type="Gene3D" id="3.40.50.2000">
    <property type="entry name" value="Glycogen Phosphorylase B"/>
    <property type="match status" value="2"/>
</dbReference>
<evidence type="ECO:0000259" key="2">
    <source>
        <dbReference type="Pfam" id="PF13439"/>
    </source>
</evidence>
<evidence type="ECO:0000313" key="4">
    <source>
        <dbReference type="Proteomes" id="UP000266426"/>
    </source>
</evidence>
<organism evidence="3 4">
    <name type="scientific">Candidatus Auribacter fodinae</name>
    <dbReference type="NCBI Taxonomy" id="2093366"/>
    <lineage>
        <taxon>Bacteria</taxon>
        <taxon>Pseudomonadati</taxon>
        <taxon>Candidatus Auribacterota</taxon>
        <taxon>Candidatus Auribacteria</taxon>
        <taxon>Candidatus Auribacterales</taxon>
        <taxon>Candidatus Auribacteraceae</taxon>
        <taxon>Candidatus Auribacter</taxon>
    </lineage>
</organism>
<dbReference type="InterPro" id="IPR028098">
    <property type="entry name" value="Glyco_trans_4-like_N"/>
</dbReference>
<dbReference type="Pfam" id="PF00534">
    <property type="entry name" value="Glycos_transf_1"/>
    <property type="match status" value="1"/>
</dbReference>
<dbReference type="Proteomes" id="UP000266426">
    <property type="component" value="Unassembled WGS sequence"/>
</dbReference>
<dbReference type="Pfam" id="PF13439">
    <property type="entry name" value="Glyco_transf_4"/>
    <property type="match status" value="1"/>
</dbReference>
<dbReference type="GO" id="GO:0016757">
    <property type="term" value="F:glycosyltransferase activity"/>
    <property type="evidence" value="ECO:0007669"/>
    <property type="project" value="InterPro"/>
</dbReference>
<dbReference type="InterPro" id="IPR001296">
    <property type="entry name" value="Glyco_trans_1"/>
</dbReference>
<reference evidence="3 4" key="1">
    <citation type="journal article" date="2017" name="ISME J.">
        <title>Energy and carbon metabolisms in a deep terrestrial subsurface fluid microbial community.</title>
        <authorList>
            <person name="Momper L."/>
            <person name="Jungbluth S.P."/>
            <person name="Lee M.D."/>
            <person name="Amend J.P."/>
        </authorList>
    </citation>
    <scope>NUCLEOTIDE SEQUENCE [LARGE SCALE GENOMIC DNA]</scope>
    <source>
        <strain evidence="3">SURF_26</strain>
    </source>
</reference>
<gene>
    <name evidence="3" type="ORF">C4541_08835</name>
</gene>
<evidence type="ECO:0000259" key="1">
    <source>
        <dbReference type="Pfam" id="PF00534"/>
    </source>
</evidence>
<protein>
    <submittedName>
        <fullName evidence="3">Glycosyltransferase family 1 protein</fullName>
    </submittedName>
</protein>
<dbReference type="SUPFAM" id="SSF53756">
    <property type="entry name" value="UDP-Glycosyltransferase/glycogen phosphorylase"/>
    <property type="match status" value="1"/>
</dbReference>
<evidence type="ECO:0000313" key="3">
    <source>
        <dbReference type="EMBL" id="RJP58124.1"/>
    </source>
</evidence>
<feature type="domain" description="Glycosyltransferase subfamily 4-like N-terminal" evidence="2">
    <location>
        <begin position="24"/>
        <end position="206"/>
    </location>
</feature>
<dbReference type="CDD" id="cd03801">
    <property type="entry name" value="GT4_PimA-like"/>
    <property type="match status" value="1"/>
</dbReference>
<keyword evidence="3" id="KW-0808">Transferase</keyword>
<sequence length="396" mass="45618">MKRTSAIIYPINIRFPMERANSIQVVNTCRALAEAGVLVYLLVRHTSELTEQDMLAFYGLKPHPNLMIKKIPVIKSENAFIANKSYYLSVLKYIFYLRMAKRIRVLFLRDLGLAHYLSKVKWLFGFRFIYEAHLISYLFAEHQHELLPDSKPATDKYKRSLYKKEKCVFRTSDSLIAITHHLKDNLVQQFKVNPERVSVIPDAADISLYKGVREKRNEIIYIGQLYPWKGVATLVRAMKYITWPLKVIGGLPWESDLQSLKELAQELGVADKIEFTGFLRYRDTARHLAKARISVIPLSDNIIAREYTSPLKLFESMAARTAVVASDLPSIREIIQPEFNGMLFEAGNPRALAQAVNTLIDRHDLMVKIVENSFNTVQAYSWEKRASHIKEIIDAL</sequence>
<accession>A0A3A4QWG2</accession>
<feature type="domain" description="Glycosyl transferase family 1" evidence="1">
    <location>
        <begin position="211"/>
        <end position="373"/>
    </location>
</feature>